<accession>A0A255DGL9</accession>
<keyword evidence="2" id="KW-1185">Reference proteome</keyword>
<dbReference type="RefSeq" id="WP_094480723.1">
    <property type="nucleotide sequence ID" value="NZ_NOZR01000011.1"/>
</dbReference>
<protein>
    <recommendedName>
        <fullName evidence="3">GNAT family N-acetyltransferase</fullName>
    </recommendedName>
</protein>
<reference evidence="1 2" key="1">
    <citation type="submission" date="2017-07" db="EMBL/GenBank/DDBJ databases">
        <title>The new phylogeny of genus Mycobacterium.</title>
        <authorList>
            <person name="Tortoli E."/>
            <person name="Trovato A."/>
            <person name="Cirillo D.M."/>
        </authorList>
    </citation>
    <scope>NUCLEOTIDE SEQUENCE [LARGE SCALE GENOMIC DNA]</scope>
    <source>
        <strain evidence="1 2">ATCC 33027</strain>
    </source>
</reference>
<proteinExistence type="predicted"/>
<dbReference type="OrthoDB" id="5175138at2"/>
<comment type="caution">
    <text evidence="1">The sequence shown here is derived from an EMBL/GenBank/DDBJ whole genome shotgun (WGS) entry which is preliminary data.</text>
</comment>
<gene>
    <name evidence="1" type="ORF">CG716_14510</name>
</gene>
<name>A0A255DGL9_9MYCO</name>
<organism evidence="1 2">
    <name type="scientific">Mycolicibacterium sphagni</name>
    <dbReference type="NCBI Taxonomy" id="1786"/>
    <lineage>
        <taxon>Bacteria</taxon>
        <taxon>Bacillati</taxon>
        <taxon>Actinomycetota</taxon>
        <taxon>Actinomycetes</taxon>
        <taxon>Mycobacteriales</taxon>
        <taxon>Mycobacteriaceae</taxon>
        <taxon>Mycolicibacterium</taxon>
    </lineage>
</organism>
<evidence type="ECO:0008006" key="3">
    <source>
        <dbReference type="Google" id="ProtNLM"/>
    </source>
</evidence>
<evidence type="ECO:0000313" key="1">
    <source>
        <dbReference type="EMBL" id="OYN78619.1"/>
    </source>
</evidence>
<evidence type="ECO:0000313" key="2">
    <source>
        <dbReference type="Proteomes" id="UP000216063"/>
    </source>
</evidence>
<sequence>MNASVLDFPDQKIYSLPETISWRDEDTGCTIVLAQPDSEPELWEDYLQGAVKSYEKHGVGAALDIESFSDGRDTTLFYTALDDNGRMLGGLRAKGPYLAADESHAIVEWEGQPGQDTVRKMITDRLPFGVVEMKSAWVSDDPARSGALTRTFARTAFPTMELLGAQFILATAAAHVLDRWSTSGGVVVTKIPAAAYPSDRYRTKMMWWDRRTFANHAEPGQLAKIVKEMRMLATISAEFSNFGMQYGSVM</sequence>
<dbReference type="EMBL" id="NOZR01000011">
    <property type="protein sequence ID" value="OYN78619.1"/>
    <property type="molecule type" value="Genomic_DNA"/>
</dbReference>
<dbReference type="Proteomes" id="UP000216063">
    <property type="component" value="Unassembled WGS sequence"/>
</dbReference>
<dbReference type="AlphaFoldDB" id="A0A255DGL9"/>